<accession>A0A239PFV6</accession>
<dbReference type="PANTHER" id="PTHR10009:SF18">
    <property type="entry name" value="PROTEIN YELLOW-LIKE PROTEIN"/>
    <property type="match status" value="1"/>
</dbReference>
<reference evidence="3 4" key="1">
    <citation type="submission" date="2017-06" db="EMBL/GenBank/DDBJ databases">
        <authorList>
            <person name="Kim H.J."/>
            <person name="Triplett B.A."/>
        </authorList>
    </citation>
    <scope>NUCLEOTIDE SEQUENCE [LARGE SCALE GENOMIC DNA]</scope>
    <source>
        <strain evidence="3 4">CGMCC 4.5593</strain>
    </source>
</reference>
<comment type="subcellular location">
    <subcellularLocation>
        <location evidence="1">Secreted</location>
    </subcellularLocation>
</comment>
<name>A0A239PFV6_9ACTN</name>
<evidence type="ECO:0000313" key="4">
    <source>
        <dbReference type="Proteomes" id="UP000198362"/>
    </source>
</evidence>
<evidence type="ECO:0000313" key="3">
    <source>
        <dbReference type="EMBL" id="SNT65484.1"/>
    </source>
</evidence>
<gene>
    <name evidence="3" type="ORF">SAMN05421812_12337</name>
</gene>
<proteinExistence type="predicted"/>
<dbReference type="GO" id="GO:0005576">
    <property type="term" value="C:extracellular region"/>
    <property type="evidence" value="ECO:0007669"/>
    <property type="project" value="UniProtKB-SubCell"/>
</dbReference>
<evidence type="ECO:0000256" key="2">
    <source>
        <dbReference type="ARBA" id="ARBA00022525"/>
    </source>
</evidence>
<keyword evidence="2" id="KW-0964">Secreted</keyword>
<dbReference type="OrthoDB" id="9797664at2"/>
<protein>
    <submittedName>
        <fullName evidence="3">Sugar lactone lactonase YvrE</fullName>
    </submittedName>
</protein>
<dbReference type="AlphaFoldDB" id="A0A239PFV6"/>
<sequence length="348" mass="37084">MTAEPLGAWVAADFELVADLDDLMATGVTAADSGRVFISVPRWGDPVPYTVAEIVDGKPVPYPSRQVNDELLVSVQSVVIGPDGHLWALDTGSLAFAPWIEGGPKLVEIDLDTDSVVRVIRPAAEALTATSYLNDVRFDLSKGGGGYAYLTDSQAEGALVVIDLATGDTWAKLRGHPSTHAEDGFRAIVQGVVREGELYNGGADGIAISATGDRLYYCPLASRRLYSVPTAALLDRDLDDDKVAEQIVDHGDKGASDGLETDASGNVYVTAYEHSAVFKLATDGTWSTVLNTPGALWPDTLAVGADGNLYVSLNQLPRTPLFNHDVDDRIPPYQIVRIPVGAAPVRLR</sequence>
<dbReference type="InterPro" id="IPR011042">
    <property type="entry name" value="6-blade_b-propeller_TolB-like"/>
</dbReference>
<dbReference type="InterPro" id="IPR017996">
    <property type="entry name" value="MRJP/yellow-related"/>
</dbReference>
<organism evidence="3 4">
    <name type="scientific">Asanoa hainanensis</name>
    <dbReference type="NCBI Taxonomy" id="560556"/>
    <lineage>
        <taxon>Bacteria</taxon>
        <taxon>Bacillati</taxon>
        <taxon>Actinomycetota</taxon>
        <taxon>Actinomycetes</taxon>
        <taxon>Micromonosporales</taxon>
        <taxon>Micromonosporaceae</taxon>
        <taxon>Asanoa</taxon>
    </lineage>
</organism>
<evidence type="ECO:0000256" key="1">
    <source>
        <dbReference type="ARBA" id="ARBA00004613"/>
    </source>
</evidence>
<dbReference type="SUPFAM" id="SSF63829">
    <property type="entry name" value="Calcium-dependent phosphotriesterase"/>
    <property type="match status" value="1"/>
</dbReference>
<dbReference type="Pfam" id="PF03022">
    <property type="entry name" value="MRJP"/>
    <property type="match status" value="1"/>
</dbReference>
<keyword evidence="4" id="KW-1185">Reference proteome</keyword>
<dbReference type="Proteomes" id="UP000198362">
    <property type="component" value="Unassembled WGS sequence"/>
</dbReference>
<dbReference type="RefSeq" id="WP_089255172.1">
    <property type="nucleotide sequence ID" value="NZ_FZPH01000023.1"/>
</dbReference>
<dbReference type="EMBL" id="FZPH01000023">
    <property type="protein sequence ID" value="SNT65484.1"/>
    <property type="molecule type" value="Genomic_DNA"/>
</dbReference>
<dbReference type="Gene3D" id="2.120.10.30">
    <property type="entry name" value="TolB, C-terminal domain"/>
    <property type="match status" value="1"/>
</dbReference>
<dbReference type="PANTHER" id="PTHR10009">
    <property type="entry name" value="PROTEIN YELLOW-RELATED"/>
    <property type="match status" value="1"/>
</dbReference>